<sequence>MPIIHSAHIFSDRARQIAILACAQHSNLVRIANGAVAAPPSSDGDVALITAAASVEVALGTPPRARVPAALALRYLAWLAGETDERSGDAILKLAARSWYQLRREGRSDALGLALFARMLCHALHLAFDPACCCFPDSALAPDIAPAAAIAPDTERDLGPDVLRFNVYWKHAFAARLDTFEAALTFLDGLGQTVGQSDGGGRRRVNTPLRQEARA</sequence>
<accession>A0A0P9DHG2</accession>
<evidence type="ECO:0000256" key="1">
    <source>
        <dbReference type="SAM" id="MobiDB-lite"/>
    </source>
</evidence>
<proteinExistence type="predicted"/>
<keyword evidence="3" id="KW-1185">Reference proteome</keyword>
<gene>
    <name evidence="2" type="ORF">SE17_13285</name>
</gene>
<dbReference type="EMBL" id="LJCR01000426">
    <property type="protein sequence ID" value="KPV52806.1"/>
    <property type="molecule type" value="Genomic_DNA"/>
</dbReference>
<name>A0A0P9DHG2_9CHLR</name>
<dbReference type="AlphaFoldDB" id="A0A0P9DHG2"/>
<dbReference type="Proteomes" id="UP000050509">
    <property type="component" value="Unassembled WGS sequence"/>
</dbReference>
<evidence type="ECO:0000313" key="3">
    <source>
        <dbReference type="Proteomes" id="UP000050509"/>
    </source>
</evidence>
<comment type="caution">
    <text evidence="2">The sequence shown here is derived from an EMBL/GenBank/DDBJ whole genome shotgun (WGS) entry which is preliminary data.</text>
</comment>
<protein>
    <submittedName>
        <fullName evidence="2">Uncharacterized protein</fullName>
    </submittedName>
</protein>
<feature type="region of interest" description="Disordered" evidence="1">
    <location>
        <begin position="195"/>
        <end position="215"/>
    </location>
</feature>
<organism evidence="2 3">
    <name type="scientific">Kouleothrix aurantiaca</name>
    <dbReference type="NCBI Taxonomy" id="186479"/>
    <lineage>
        <taxon>Bacteria</taxon>
        <taxon>Bacillati</taxon>
        <taxon>Chloroflexota</taxon>
        <taxon>Chloroflexia</taxon>
        <taxon>Chloroflexales</taxon>
        <taxon>Roseiflexineae</taxon>
        <taxon>Roseiflexaceae</taxon>
        <taxon>Kouleothrix</taxon>
    </lineage>
</organism>
<reference evidence="2 3" key="1">
    <citation type="submission" date="2015-09" db="EMBL/GenBank/DDBJ databases">
        <title>Draft genome sequence of Kouleothrix aurantiaca JCM 19913.</title>
        <authorList>
            <person name="Hemp J."/>
        </authorList>
    </citation>
    <scope>NUCLEOTIDE SEQUENCE [LARGE SCALE GENOMIC DNA]</scope>
    <source>
        <strain evidence="2 3">COM-B</strain>
    </source>
</reference>
<evidence type="ECO:0000313" key="2">
    <source>
        <dbReference type="EMBL" id="KPV52806.1"/>
    </source>
</evidence>